<evidence type="ECO:0000256" key="3">
    <source>
        <dbReference type="ARBA" id="ARBA00022741"/>
    </source>
</evidence>
<dbReference type="InterPro" id="IPR003136">
    <property type="entry name" value="Cytidylate_kin"/>
</dbReference>
<dbReference type="RefSeq" id="WP_379787988.1">
    <property type="nucleotide sequence ID" value="NZ_JBHSHL010000015.1"/>
</dbReference>
<evidence type="ECO:0000256" key="7">
    <source>
        <dbReference type="ARBA" id="ARBA00048478"/>
    </source>
</evidence>
<evidence type="ECO:0000256" key="1">
    <source>
        <dbReference type="ARBA" id="ARBA00009427"/>
    </source>
</evidence>
<dbReference type="Pfam" id="PF02224">
    <property type="entry name" value="Cytidylate_kin"/>
    <property type="match status" value="1"/>
</dbReference>
<dbReference type="SUPFAM" id="SSF52540">
    <property type="entry name" value="P-loop containing nucleoside triphosphate hydrolases"/>
    <property type="match status" value="1"/>
</dbReference>
<evidence type="ECO:0000256" key="8">
    <source>
        <dbReference type="HAMAP-Rule" id="MF_00238"/>
    </source>
</evidence>
<keyword evidence="3 8" id="KW-0547">Nucleotide-binding</keyword>
<evidence type="ECO:0000256" key="5">
    <source>
        <dbReference type="ARBA" id="ARBA00022840"/>
    </source>
</evidence>
<comment type="subcellular location">
    <subcellularLocation>
        <location evidence="8">Cytoplasm</location>
    </subcellularLocation>
</comment>
<evidence type="ECO:0000256" key="4">
    <source>
        <dbReference type="ARBA" id="ARBA00022777"/>
    </source>
</evidence>
<keyword evidence="5 8" id="KW-0067">ATP-binding</keyword>
<evidence type="ECO:0000259" key="9">
    <source>
        <dbReference type="Pfam" id="PF02224"/>
    </source>
</evidence>
<evidence type="ECO:0000313" key="10">
    <source>
        <dbReference type="EMBL" id="MFC4804478.1"/>
    </source>
</evidence>
<dbReference type="PANTHER" id="PTHR21299">
    <property type="entry name" value="CYTIDYLATE KINASE/PANTOATE-BETA-ALANINE LIGASE"/>
    <property type="match status" value="1"/>
</dbReference>
<dbReference type="PANTHER" id="PTHR21299:SF2">
    <property type="entry name" value="CYTIDYLATE KINASE"/>
    <property type="match status" value="1"/>
</dbReference>
<evidence type="ECO:0000256" key="6">
    <source>
        <dbReference type="ARBA" id="ARBA00047615"/>
    </source>
</evidence>
<feature type="binding site" evidence="8">
    <location>
        <begin position="7"/>
        <end position="15"/>
    </location>
    <ligand>
        <name>ATP</name>
        <dbReference type="ChEBI" id="CHEBI:30616"/>
    </ligand>
</feature>
<gene>
    <name evidence="8 10" type="primary">cmk</name>
    <name evidence="10" type="ORF">ACFO4R_05215</name>
</gene>
<keyword evidence="4 8" id="KW-0418">Kinase</keyword>
<dbReference type="NCBIfam" id="TIGR00017">
    <property type="entry name" value="cmk"/>
    <property type="match status" value="1"/>
</dbReference>
<comment type="caution">
    <text evidence="10">The sequence shown here is derived from an EMBL/GenBank/DDBJ whole genome shotgun (WGS) entry which is preliminary data.</text>
</comment>
<evidence type="ECO:0000256" key="2">
    <source>
        <dbReference type="ARBA" id="ARBA00022679"/>
    </source>
</evidence>
<dbReference type="Proteomes" id="UP001595916">
    <property type="component" value="Unassembled WGS sequence"/>
</dbReference>
<protein>
    <recommendedName>
        <fullName evidence="8">Cytidylate kinase</fullName>
        <shortName evidence="8">CK</shortName>
        <ecNumber evidence="8">2.7.4.25</ecNumber>
    </recommendedName>
    <alternativeName>
        <fullName evidence="8">Cytidine monophosphate kinase</fullName>
        <shortName evidence="8">CMP kinase</shortName>
    </alternativeName>
</protein>
<accession>A0ABV9QJV2</accession>
<name>A0ABV9QJV2_9FIRM</name>
<keyword evidence="2 8" id="KW-0808">Transferase</keyword>
<dbReference type="EMBL" id="JBHSHL010000015">
    <property type="protein sequence ID" value="MFC4804478.1"/>
    <property type="molecule type" value="Genomic_DNA"/>
</dbReference>
<comment type="similarity">
    <text evidence="1 8">Belongs to the cytidylate kinase family. Type 1 subfamily.</text>
</comment>
<keyword evidence="8" id="KW-0963">Cytoplasm</keyword>
<organism evidence="10 11">
    <name type="scientific">Filifactor villosus</name>
    <dbReference type="NCBI Taxonomy" id="29374"/>
    <lineage>
        <taxon>Bacteria</taxon>
        <taxon>Bacillati</taxon>
        <taxon>Bacillota</taxon>
        <taxon>Clostridia</taxon>
        <taxon>Peptostreptococcales</taxon>
        <taxon>Filifactoraceae</taxon>
        <taxon>Filifactor</taxon>
    </lineage>
</organism>
<feature type="domain" description="Cytidylate kinase" evidence="9">
    <location>
        <begin position="3"/>
        <end position="213"/>
    </location>
</feature>
<dbReference type="Gene3D" id="3.40.50.300">
    <property type="entry name" value="P-loop containing nucleotide triphosphate hydrolases"/>
    <property type="match status" value="1"/>
</dbReference>
<proteinExistence type="inferred from homology"/>
<reference evidence="11" key="1">
    <citation type="journal article" date="2019" name="Int. J. Syst. Evol. Microbiol.">
        <title>The Global Catalogue of Microorganisms (GCM) 10K type strain sequencing project: providing services to taxonomists for standard genome sequencing and annotation.</title>
        <authorList>
            <consortium name="The Broad Institute Genomics Platform"/>
            <consortium name="The Broad Institute Genome Sequencing Center for Infectious Disease"/>
            <person name="Wu L."/>
            <person name="Ma J."/>
        </authorList>
    </citation>
    <scope>NUCLEOTIDE SEQUENCE [LARGE SCALE GENOMIC DNA]</scope>
    <source>
        <strain evidence="11">CCUG 46385</strain>
    </source>
</reference>
<dbReference type="CDD" id="cd02020">
    <property type="entry name" value="CMPK"/>
    <property type="match status" value="1"/>
</dbReference>
<sequence>MIIAIDGPSGSGKSTIAKELAEKFQFLYIDTGSMYRALTLGYLEEGTDLENEDARRRFLERMHVSFDTQNRVCLNGREVAEEIRGIEVTQTVSYVSAFADIRKKMVELQRKFAKENSVVMDGRDIGTTVFPEAEVKVFLIADVQERARRRWNQMKEKGMDITLEEVEAELRIRDEKDSNRKVSPLRKAEDAVEVDTTSLTVEEVIEKIGSIVQRRSLCTH</sequence>
<comment type="catalytic activity">
    <reaction evidence="6 8">
        <text>dCMP + ATP = dCDP + ADP</text>
        <dbReference type="Rhea" id="RHEA:25094"/>
        <dbReference type="ChEBI" id="CHEBI:30616"/>
        <dbReference type="ChEBI" id="CHEBI:57566"/>
        <dbReference type="ChEBI" id="CHEBI:58593"/>
        <dbReference type="ChEBI" id="CHEBI:456216"/>
        <dbReference type="EC" id="2.7.4.25"/>
    </reaction>
</comment>
<keyword evidence="11" id="KW-1185">Reference proteome</keyword>
<dbReference type="InterPro" id="IPR011994">
    <property type="entry name" value="Cytidylate_kinase_dom"/>
</dbReference>
<comment type="catalytic activity">
    <reaction evidence="7 8">
        <text>CMP + ATP = CDP + ADP</text>
        <dbReference type="Rhea" id="RHEA:11600"/>
        <dbReference type="ChEBI" id="CHEBI:30616"/>
        <dbReference type="ChEBI" id="CHEBI:58069"/>
        <dbReference type="ChEBI" id="CHEBI:60377"/>
        <dbReference type="ChEBI" id="CHEBI:456216"/>
        <dbReference type="EC" id="2.7.4.25"/>
    </reaction>
</comment>
<dbReference type="HAMAP" id="MF_00238">
    <property type="entry name" value="Cytidyl_kinase_type1"/>
    <property type="match status" value="1"/>
</dbReference>
<dbReference type="EC" id="2.7.4.25" evidence="8"/>
<evidence type="ECO:0000313" key="11">
    <source>
        <dbReference type="Proteomes" id="UP001595916"/>
    </source>
</evidence>
<dbReference type="GO" id="GO:0016301">
    <property type="term" value="F:kinase activity"/>
    <property type="evidence" value="ECO:0007669"/>
    <property type="project" value="UniProtKB-KW"/>
</dbReference>
<dbReference type="InterPro" id="IPR027417">
    <property type="entry name" value="P-loop_NTPase"/>
</dbReference>